<dbReference type="GeneID" id="84579933"/>
<gene>
    <name evidence="1" type="ORF">C8P65_101536</name>
</gene>
<name>A0A2T5XZD3_9FLAO</name>
<accession>A0A2T5XZD3</accession>
<dbReference type="AlphaFoldDB" id="A0A2T5XZD3"/>
<sequence>MRHSNHNSFILTSITKILEEAISATVGIGDGIETYALYDYVMQSVFLKMTGAQEQKMKCICWELATNDYVYRYDRYTKNPIAGCSQYKEKEQIYKDIINQIPNFELEDFDNYIDDSKKIEILFSVYNQVKQLFKESSLKKWNEKEYIFFESNFDKIFKTKNGKARILEKKENAERKENMKKQSSLFYKIFPQKNNSMWKNKKEGVIKKTKIQSINLFDNELILRYEQLYHHRNRCAHNTLSYQQNLPTLDTLRGEEYVYENYFIYFSILILIDEIMMKLYQKYLEVID</sequence>
<reference evidence="1 2" key="1">
    <citation type="submission" date="2018-04" db="EMBL/GenBank/DDBJ databases">
        <title>Genomic Encyclopedia of Archaeal and Bacterial Type Strains, Phase II (KMG-II): from individual species to whole genera.</title>
        <authorList>
            <person name="Goeker M."/>
        </authorList>
    </citation>
    <scope>NUCLEOTIDE SEQUENCE [LARGE SCALE GENOMIC DNA]</scope>
    <source>
        <strain evidence="1 2">DSM 22902</strain>
    </source>
</reference>
<evidence type="ECO:0000313" key="2">
    <source>
        <dbReference type="Proteomes" id="UP000243985"/>
    </source>
</evidence>
<comment type="caution">
    <text evidence="1">The sequence shown here is derived from an EMBL/GenBank/DDBJ whole genome shotgun (WGS) entry which is preliminary data.</text>
</comment>
<protein>
    <submittedName>
        <fullName evidence="1">Uncharacterized protein</fullName>
    </submittedName>
</protein>
<evidence type="ECO:0000313" key="1">
    <source>
        <dbReference type="EMBL" id="PTX08866.1"/>
    </source>
</evidence>
<dbReference type="Proteomes" id="UP000243985">
    <property type="component" value="Unassembled WGS sequence"/>
</dbReference>
<organism evidence="1 2">
    <name type="scientific">Capnocytophaga leadbetteri</name>
    <dbReference type="NCBI Taxonomy" id="327575"/>
    <lineage>
        <taxon>Bacteria</taxon>
        <taxon>Pseudomonadati</taxon>
        <taxon>Bacteroidota</taxon>
        <taxon>Flavobacteriia</taxon>
        <taxon>Flavobacteriales</taxon>
        <taxon>Flavobacteriaceae</taxon>
        <taxon>Capnocytophaga</taxon>
    </lineage>
</organism>
<dbReference type="EMBL" id="QBKG01000001">
    <property type="protein sequence ID" value="PTX08866.1"/>
    <property type="molecule type" value="Genomic_DNA"/>
</dbReference>
<proteinExistence type="predicted"/>
<dbReference type="RefSeq" id="WP_211305871.1">
    <property type="nucleotide sequence ID" value="NZ_QBKG01000001.1"/>
</dbReference>